<evidence type="ECO:0000256" key="1">
    <source>
        <dbReference type="SAM" id="MobiDB-lite"/>
    </source>
</evidence>
<sequence>MSRFAIGVDGGGTGTRVLLADARGTVLARADGGPSALGLGVGRAWQEIQKAVRAAFVSATRVLDWRECTLCCGLSGVNNAEWRRTFVQAAPAGVALLLHSDAFTTLWGAHRGQSGIIVALGTGSIAATLDSKQELHMVGGYGFPSGDEASGAWLGLRALVYLQQVMDGRRAADAFSASLRAHTGAATRDELVEWSCAADQTACAGLAPIVIAYATDARAAHPFARALLEQAGDEIGRMIDALDPIETVPIALCGGLAQVLAPFVPHRFASRLRPPSQDSVSGALALALAEMGNVPDGASPENRRESGYKPHA</sequence>
<keyword evidence="3" id="KW-0808">Transferase</keyword>
<name>A0A6S7B1Q0_9BURK</name>
<dbReference type="PANTHER" id="PTHR43190">
    <property type="entry name" value="N-ACETYL-D-GLUCOSAMINE KINASE"/>
    <property type="match status" value="1"/>
</dbReference>
<dbReference type="SUPFAM" id="SSF53067">
    <property type="entry name" value="Actin-like ATPase domain"/>
    <property type="match status" value="2"/>
</dbReference>
<evidence type="ECO:0000259" key="2">
    <source>
        <dbReference type="Pfam" id="PF01869"/>
    </source>
</evidence>
<dbReference type="Gene3D" id="3.30.420.40">
    <property type="match status" value="2"/>
</dbReference>
<dbReference type="EMBL" id="CADIKM010000002">
    <property type="protein sequence ID" value="CAB3778640.1"/>
    <property type="molecule type" value="Genomic_DNA"/>
</dbReference>
<organism evidence="3 4">
    <name type="scientific">Pararobbsia alpina</name>
    <dbReference type="NCBI Taxonomy" id="621374"/>
    <lineage>
        <taxon>Bacteria</taxon>
        <taxon>Pseudomonadati</taxon>
        <taxon>Pseudomonadota</taxon>
        <taxon>Betaproteobacteria</taxon>
        <taxon>Burkholderiales</taxon>
        <taxon>Burkholderiaceae</taxon>
        <taxon>Pararobbsia</taxon>
    </lineage>
</organism>
<protein>
    <submittedName>
        <fullName evidence="3">Glucosamine kinase GspK</fullName>
        <ecNumber evidence="3">2.7.1.8</ecNumber>
    </submittedName>
</protein>
<dbReference type="EC" id="2.7.1.8" evidence="3"/>
<dbReference type="InterPro" id="IPR043129">
    <property type="entry name" value="ATPase_NBD"/>
</dbReference>
<reference evidence="3 4" key="1">
    <citation type="submission" date="2020-04" db="EMBL/GenBank/DDBJ databases">
        <authorList>
            <person name="De Canck E."/>
        </authorList>
    </citation>
    <scope>NUCLEOTIDE SEQUENCE [LARGE SCALE GENOMIC DNA]</scope>
    <source>
        <strain evidence="3 4">LMG 28138</strain>
    </source>
</reference>
<dbReference type="GO" id="GO:0047931">
    <property type="term" value="F:glucosamine kinase activity"/>
    <property type="evidence" value="ECO:0007669"/>
    <property type="project" value="UniProtKB-EC"/>
</dbReference>
<proteinExistence type="predicted"/>
<accession>A0A6S7B1Q0</accession>
<evidence type="ECO:0000313" key="4">
    <source>
        <dbReference type="Proteomes" id="UP000494115"/>
    </source>
</evidence>
<keyword evidence="4" id="KW-1185">Reference proteome</keyword>
<dbReference type="InterPro" id="IPR002731">
    <property type="entry name" value="ATPase_BadF"/>
</dbReference>
<feature type="region of interest" description="Disordered" evidence="1">
    <location>
        <begin position="292"/>
        <end position="312"/>
    </location>
</feature>
<dbReference type="AlphaFoldDB" id="A0A6S7B1Q0"/>
<gene>
    <name evidence="3" type="primary">gspK_1</name>
    <name evidence="3" type="ORF">LMG28138_00539</name>
</gene>
<dbReference type="Pfam" id="PF01869">
    <property type="entry name" value="BcrAD_BadFG"/>
    <property type="match status" value="1"/>
</dbReference>
<dbReference type="Proteomes" id="UP000494115">
    <property type="component" value="Unassembled WGS sequence"/>
</dbReference>
<dbReference type="PANTHER" id="PTHR43190:SF3">
    <property type="entry name" value="N-ACETYL-D-GLUCOSAMINE KINASE"/>
    <property type="match status" value="1"/>
</dbReference>
<feature type="compositionally biased region" description="Basic and acidic residues" evidence="1">
    <location>
        <begin position="301"/>
        <end position="312"/>
    </location>
</feature>
<keyword evidence="3" id="KW-0418">Kinase</keyword>
<dbReference type="CDD" id="cd24082">
    <property type="entry name" value="ASKHA_NBD_GspK-like"/>
    <property type="match status" value="1"/>
</dbReference>
<feature type="domain" description="ATPase BadF/BadG/BcrA/BcrD type" evidence="2">
    <location>
        <begin position="6"/>
        <end position="258"/>
    </location>
</feature>
<dbReference type="RefSeq" id="WP_175103100.1">
    <property type="nucleotide sequence ID" value="NZ_CADIKM010000002.1"/>
</dbReference>
<dbReference type="InterPro" id="IPR052519">
    <property type="entry name" value="Euk-type_GlcNAc_Kinase"/>
</dbReference>
<evidence type="ECO:0000313" key="3">
    <source>
        <dbReference type="EMBL" id="CAB3778640.1"/>
    </source>
</evidence>